<dbReference type="PANTHER" id="PTHR34597">
    <property type="entry name" value="SLR1661 PROTEIN"/>
    <property type="match status" value="1"/>
</dbReference>
<reference evidence="7 8" key="2">
    <citation type="journal article" date="2016" name="Science">
        <title>A bacterium that degrades and assimilates poly(ethylene terephthalate).</title>
        <authorList>
            <person name="Yoshida S."/>
            <person name="Hiraga K."/>
            <person name="Takehana T."/>
            <person name="Taniguchi I."/>
            <person name="Yamaji H."/>
            <person name="Maeda Y."/>
            <person name="Toyohara K."/>
            <person name="Miyamoto K."/>
            <person name="Kimura Y."/>
            <person name="Oda K."/>
        </authorList>
    </citation>
    <scope>NUCLEOTIDE SEQUENCE [LARGE SCALE GENOMIC DNA]</scope>
    <source>
        <strain evidence="8">NBRC 110686 / TISTR 2288 / 201-F6</strain>
    </source>
</reference>
<dbReference type="EMBL" id="BBYR01000002">
    <property type="protein sequence ID" value="GAP33806.1"/>
    <property type="molecule type" value="Genomic_DNA"/>
</dbReference>
<dbReference type="PANTHER" id="PTHR34597:SF3">
    <property type="entry name" value="OUTER MEMBRANE TRANSPORTER CDIB"/>
    <property type="match status" value="1"/>
</dbReference>
<dbReference type="GO" id="GO:0046819">
    <property type="term" value="P:protein secretion by the type V secretion system"/>
    <property type="evidence" value="ECO:0007669"/>
    <property type="project" value="TreeGrafter"/>
</dbReference>
<dbReference type="InterPro" id="IPR013686">
    <property type="entry name" value="Polypept-transport_assoc_ShlB"/>
</dbReference>
<keyword evidence="1" id="KW-0472">Membrane</keyword>
<dbReference type="AlphaFoldDB" id="A0A0K8NTR2"/>
<dbReference type="STRING" id="1547922.ISF6_1061"/>
<keyword evidence="2" id="KW-0812">Transmembrane</keyword>
<evidence type="ECO:0000256" key="2">
    <source>
        <dbReference type="ARBA" id="ARBA00022692"/>
    </source>
</evidence>
<evidence type="ECO:0000313" key="8">
    <source>
        <dbReference type="Proteomes" id="UP000037660"/>
    </source>
</evidence>
<proteinExistence type="predicted"/>
<evidence type="ECO:0000256" key="3">
    <source>
        <dbReference type="ARBA" id="ARBA00023237"/>
    </source>
</evidence>
<accession>A0A0K8NTR2</accession>
<dbReference type="Gene3D" id="3.10.20.310">
    <property type="entry name" value="membrane protein fhac"/>
    <property type="match status" value="1"/>
</dbReference>
<organism evidence="7 8">
    <name type="scientific">Piscinibacter sakaiensis</name>
    <name type="common">Ideonella sakaiensis</name>
    <dbReference type="NCBI Taxonomy" id="1547922"/>
    <lineage>
        <taxon>Bacteria</taxon>
        <taxon>Pseudomonadati</taxon>
        <taxon>Pseudomonadota</taxon>
        <taxon>Betaproteobacteria</taxon>
        <taxon>Burkholderiales</taxon>
        <taxon>Sphaerotilaceae</taxon>
        <taxon>Piscinibacter</taxon>
    </lineage>
</organism>
<feature type="compositionally biased region" description="Low complexity" evidence="4">
    <location>
        <begin position="7"/>
        <end position="27"/>
    </location>
</feature>
<dbReference type="OrthoDB" id="572300at2"/>
<evidence type="ECO:0000259" key="6">
    <source>
        <dbReference type="Pfam" id="PF08479"/>
    </source>
</evidence>
<dbReference type="InterPro" id="IPR051544">
    <property type="entry name" value="TPS_OM_transporter"/>
</dbReference>
<dbReference type="GO" id="GO:0098046">
    <property type="term" value="C:type V protein secretion system complex"/>
    <property type="evidence" value="ECO:0007669"/>
    <property type="project" value="TreeGrafter"/>
</dbReference>
<dbReference type="Gene3D" id="2.40.160.50">
    <property type="entry name" value="membrane protein fhac: a member of the omp85/tpsb transporter family"/>
    <property type="match status" value="1"/>
</dbReference>
<evidence type="ECO:0000259" key="5">
    <source>
        <dbReference type="Pfam" id="PF03865"/>
    </source>
</evidence>
<evidence type="ECO:0000256" key="1">
    <source>
        <dbReference type="ARBA" id="ARBA00022452"/>
    </source>
</evidence>
<keyword evidence="1" id="KW-1134">Transmembrane beta strand</keyword>
<dbReference type="Pfam" id="PF03865">
    <property type="entry name" value="ShlB"/>
    <property type="match status" value="1"/>
</dbReference>
<protein>
    <submittedName>
        <fullName evidence="7">Hemolysin activation/secretion protein</fullName>
    </submittedName>
</protein>
<dbReference type="InterPro" id="IPR005565">
    <property type="entry name" value="Hemolysn_activator_HlyB_C"/>
</dbReference>
<feature type="compositionally biased region" description="Pro residues" evidence="4">
    <location>
        <begin position="62"/>
        <end position="74"/>
    </location>
</feature>
<feature type="region of interest" description="Disordered" evidence="4">
    <location>
        <begin position="53"/>
        <end position="77"/>
    </location>
</feature>
<evidence type="ECO:0000313" key="7">
    <source>
        <dbReference type="EMBL" id="GAP33806.1"/>
    </source>
</evidence>
<reference evidence="8" key="1">
    <citation type="submission" date="2015-07" db="EMBL/GenBank/DDBJ databases">
        <title>Discovery of a poly(ethylene terephthalate assimilation.</title>
        <authorList>
            <person name="Yoshida S."/>
            <person name="Hiraga K."/>
            <person name="Takehana T."/>
            <person name="Taniguchi I."/>
            <person name="Yamaji H."/>
            <person name="Maeda Y."/>
            <person name="Toyohara K."/>
            <person name="Miyamoto K."/>
            <person name="Kimura Y."/>
            <person name="Oda K."/>
        </authorList>
    </citation>
    <scope>NUCLEOTIDE SEQUENCE [LARGE SCALE GENOMIC DNA]</scope>
    <source>
        <strain evidence="8">NBRC 110686 / TISTR 2288 / 201-F6</strain>
    </source>
</reference>
<feature type="region of interest" description="Disordered" evidence="4">
    <location>
        <begin position="1"/>
        <end position="27"/>
    </location>
</feature>
<keyword evidence="3" id="KW-0998">Cell outer membrane</keyword>
<gene>
    <name evidence="7" type="ORF">ISF6_1061</name>
</gene>
<feature type="domain" description="Haemolysin activator HlyB C-terminal" evidence="5">
    <location>
        <begin position="241"/>
        <end position="554"/>
    </location>
</feature>
<dbReference type="RefSeq" id="WP_054017963.1">
    <property type="nucleotide sequence ID" value="NZ_BBYR01000002.1"/>
</dbReference>
<comment type="caution">
    <text evidence="7">The sequence shown here is derived from an EMBL/GenBank/DDBJ whole genome shotgun (WGS) entry which is preliminary data.</text>
</comment>
<keyword evidence="8" id="KW-1185">Reference proteome</keyword>
<evidence type="ECO:0000256" key="4">
    <source>
        <dbReference type="SAM" id="MobiDB-lite"/>
    </source>
</evidence>
<name>A0A0K8NTR2_PISS1</name>
<dbReference type="Proteomes" id="UP000037660">
    <property type="component" value="Unassembled WGS sequence"/>
</dbReference>
<sequence>MSPPVRVPGRGPRATPTTGRTTRPLRRGAAWRVARLALVALAAAGAAWPLQAADAPVSPGSGPAPLPRPAPAPALPSGAFTLPPLPAEPAAAAGAVPAPGAWRFVLRELVFRGHTVLDTATLDGLAAPERGQPVGPAELEALRLRLTRAYVDRGYVNSGLRLAEVAPDAGRVVFDVVEGRLAALRLRGLDGLREGYVRAALLRDDDGPLNVDRLRERFQRLLDDPLFAHLNARLLPGRVPGEAVLEVEVERARPWGLSVFANNHRPVSIGAASMGLAGWLRNLSGHGDTLEATLQAPTDGRGDLRGSLAWRLPLGSSRTQLSLSADEGQSSVVEESVRALDIESRLASREIGLSHTPWETLSQRLSLGVQGAWRENRSWLLGQPFSFNPGEPDGVLKERLGRFWQEYSWRTEQQVLALRSTFVWGRNNLQRIDGLPLADPPPDRFRLWVGQLQFAHRWRDDGPQLVARATVQRSPDRLLALDGLSIGGVQTVRGYRENQLVRDQGEVLNLELEWPLRRGGPEDLQLTLVPFFDHGRGRNHGEPATTLQSAGLALRAGWRGWALELVAAHRIDPPPQAEGLGSNLQDRGIHVQLSYRF</sequence>
<dbReference type="GO" id="GO:0008320">
    <property type="term" value="F:protein transmembrane transporter activity"/>
    <property type="evidence" value="ECO:0007669"/>
    <property type="project" value="TreeGrafter"/>
</dbReference>
<dbReference type="Pfam" id="PF08479">
    <property type="entry name" value="POTRA_2"/>
    <property type="match status" value="1"/>
</dbReference>
<feature type="domain" description="Polypeptide-transport-associated ShlB-type" evidence="6">
    <location>
        <begin position="104"/>
        <end position="179"/>
    </location>
</feature>